<accession>A0A1T4PS34</accession>
<evidence type="ECO:0008006" key="3">
    <source>
        <dbReference type="Google" id="ProtNLM"/>
    </source>
</evidence>
<proteinExistence type="predicted"/>
<dbReference type="Proteomes" id="UP000191116">
    <property type="component" value="Unassembled WGS sequence"/>
</dbReference>
<name>A0A1T4PS34_9GAMM</name>
<organism evidence="1 2">
    <name type="scientific">Photobacterium toruni</name>
    <dbReference type="NCBI Taxonomy" id="1935446"/>
    <lineage>
        <taxon>Bacteria</taxon>
        <taxon>Pseudomonadati</taxon>
        <taxon>Pseudomonadota</taxon>
        <taxon>Gammaproteobacteria</taxon>
        <taxon>Vibrionales</taxon>
        <taxon>Vibrionaceae</taxon>
        <taxon>Photobacterium</taxon>
    </lineage>
</organism>
<evidence type="ECO:0000313" key="2">
    <source>
        <dbReference type="Proteomes" id="UP000191116"/>
    </source>
</evidence>
<reference evidence="1 2" key="1">
    <citation type="submission" date="2017-02" db="EMBL/GenBank/DDBJ databases">
        <authorList>
            <person name="Peterson S.W."/>
        </authorList>
    </citation>
    <scope>NUCLEOTIDE SEQUENCE [LARGE SCALE GENOMIC DNA]</scope>
    <source>
        <strain evidence="1 2">CECT 9189</strain>
    </source>
</reference>
<dbReference type="EMBL" id="FUWP01000003">
    <property type="protein sequence ID" value="SJZ94111.1"/>
    <property type="molecule type" value="Genomic_DNA"/>
</dbReference>
<evidence type="ECO:0000313" key="1">
    <source>
        <dbReference type="EMBL" id="SJZ94111.1"/>
    </source>
</evidence>
<gene>
    <name evidence="1" type="ORF">CZ814_00856</name>
</gene>
<dbReference type="AlphaFoldDB" id="A0A1T4PS34"/>
<sequence>MNMTVAWQWIKKALVILPWVLVAYLALSMRALEVQKLTAQQSRDQALTVNQVNHAQIQQLVSRNRTMSQLLQQRQQLHITQEVKLHETTTVLRKALATNACYQQPWPDDVIKRLQQPY</sequence>
<protein>
    <recommendedName>
        <fullName evidence="3">DUF2570 domain-containing protein</fullName>
    </recommendedName>
</protein>